<dbReference type="HOGENOM" id="CLU_103794_0_0_1"/>
<dbReference type="STRING" id="225164.V3ZS94"/>
<dbReference type="Pfam" id="PF26158">
    <property type="entry name" value="Claudin_TMEM179-179B"/>
    <property type="match status" value="1"/>
</dbReference>
<keyword evidence="3 6" id="KW-1133">Transmembrane helix</keyword>
<evidence type="ECO:0000256" key="1">
    <source>
        <dbReference type="ARBA" id="ARBA00004141"/>
    </source>
</evidence>
<dbReference type="Proteomes" id="UP000030746">
    <property type="component" value="Unassembled WGS sequence"/>
</dbReference>
<evidence type="ECO:0000313" key="7">
    <source>
        <dbReference type="EMBL" id="ESO85390.1"/>
    </source>
</evidence>
<protein>
    <recommendedName>
        <fullName evidence="9">Transmembrane protein 179</fullName>
    </recommendedName>
</protein>
<evidence type="ECO:0000256" key="2">
    <source>
        <dbReference type="ARBA" id="ARBA00022692"/>
    </source>
</evidence>
<dbReference type="AlphaFoldDB" id="V3ZS94"/>
<organism evidence="7 8">
    <name type="scientific">Lottia gigantea</name>
    <name type="common">Giant owl limpet</name>
    <dbReference type="NCBI Taxonomy" id="225164"/>
    <lineage>
        <taxon>Eukaryota</taxon>
        <taxon>Metazoa</taxon>
        <taxon>Spiralia</taxon>
        <taxon>Lophotrochozoa</taxon>
        <taxon>Mollusca</taxon>
        <taxon>Gastropoda</taxon>
        <taxon>Patellogastropoda</taxon>
        <taxon>Lottioidea</taxon>
        <taxon>Lottiidae</taxon>
        <taxon>Lottia</taxon>
    </lineage>
</organism>
<evidence type="ECO:0000256" key="4">
    <source>
        <dbReference type="ARBA" id="ARBA00023136"/>
    </source>
</evidence>
<feature type="transmembrane region" description="Helical" evidence="6">
    <location>
        <begin position="102"/>
        <end position="127"/>
    </location>
</feature>
<keyword evidence="2 6" id="KW-0812">Transmembrane</keyword>
<feature type="transmembrane region" description="Helical" evidence="6">
    <location>
        <begin position="176"/>
        <end position="197"/>
    </location>
</feature>
<evidence type="ECO:0000313" key="8">
    <source>
        <dbReference type="Proteomes" id="UP000030746"/>
    </source>
</evidence>
<evidence type="ECO:0000256" key="5">
    <source>
        <dbReference type="ARBA" id="ARBA00093776"/>
    </source>
</evidence>
<comment type="subcellular location">
    <subcellularLocation>
        <location evidence="1">Membrane</location>
        <topology evidence="1">Multi-pass membrane protein</topology>
    </subcellularLocation>
</comment>
<evidence type="ECO:0008006" key="9">
    <source>
        <dbReference type="Google" id="ProtNLM"/>
    </source>
</evidence>
<comment type="similarity">
    <text evidence="5">Belongs to the TMEM179 family.</text>
</comment>
<dbReference type="OMA" id="DEFRGHC"/>
<reference evidence="7 8" key="1">
    <citation type="journal article" date="2013" name="Nature">
        <title>Insights into bilaterian evolution from three spiralian genomes.</title>
        <authorList>
            <person name="Simakov O."/>
            <person name="Marletaz F."/>
            <person name="Cho S.J."/>
            <person name="Edsinger-Gonzales E."/>
            <person name="Havlak P."/>
            <person name="Hellsten U."/>
            <person name="Kuo D.H."/>
            <person name="Larsson T."/>
            <person name="Lv J."/>
            <person name="Arendt D."/>
            <person name="Savage R."/>
            <person name="Osoegawa K."/>
            <person name="de Jong P."/>
            <person name="Grimwood J."/>
            <person name="Chapman J.A."/>
            <person name="Shapiro H."/>
            <person name="Aerts A."/>
            <person name="Otillar R.P."/>
            <person name="Terry A.Y."/>
            <person name="Boore J.L."/>
            <person name="Grigoriev I.V."/>
            <person name="Lindberg D.R."/>
            <person name="Seaver E.C."/>
            <person name="Weisblat D.A."/>
            <person name="Putnam N.H."/>
            <person name="Rokhsar D.S."/>
        </authorList>
    </citation>
    <scope>NUCLEOTIDE SEQUENCE [LARGE SCALE GENOMIC DNA]</scope>
</reference>
<dbReference type="KEGG" id="lgi:LOTGIDRAFT_210745"/>
<name>V3ZS94_LOTGI</name>
<dbReference type="InterPro" id="IPR029673">
    <property type="entry name" value="TMEM179"/>
</dbReference>
<keyword evidence="8" id="KW-1185">Reference proteome</keyword>
<dbReference type="GeneID" id="20246244"/>
<evidence type="ECO:0000256" key="3">
    <source>
        <dbReference type="ARBA" id="ARBA00022989"/>
    </source>
</evidence>
<gene>
    <name evidence="7" type="ORF">LOTGIDRAFT_210745</name>
</gene>
<keyword evidence="4 6" id="KW-0472">Membrane</keyword>
<sequence length="231" mass="25926">MAVGNVVVLSQVICYVLSFAVSFFVFIPVSINNGEFKGHCLLHATGTWKQIKESALTELTDLHWGPSSACNFTVFIGIAVMIVSLFYIIWESRYLIRGTDSSWLDAFTTAVVSVLVAICIFSTGITVSGGFSDWCSLITNKLSGIDRCENGGDITFDVDLQLNTANYFMEYQVAQFGLWSLWMCWVALSFLSIIKLYRYHKQETFLNSVSQQRDKLLRRVGHQGSYESVNS</sequence>
<feature type="transmembrane region" description="Helical" evidence="6">
    <location>
        <begin position="72"/>
        <end position="90"/>
    </location>
</feature>
<dbReference type="InterPro" id="IPR059010">
    <property type="entry name" value="TMEM179-179B"/>
</dbReference>
<feature type="transmembrane region" description="Helical" evidence="6">
    <location>
        <begin position="12"/>
        <end position="31"/>
    </location>
</feature>
<dbReference type="CTD" id="20246244"/>
<dbReference type="PANTHER" id="PTHR31872:SF4">
    <property type="entry name" value="TRANSMEMBRANE PROTEIN 179"/>
    <property type="match status" value="1"/>
</dbReference>
<accession>V3ZS94</accession>
<proteinExistence type="inferred from homology"/>
<evidence type="ECO:0000256" key="6">
    <source>
        <dbReference type="SAM" id="Phobius"/>
    </source>
</evidence>
<dbReference type="PANTHER" id="PTHR31872">
    <property type="entry name" value="TRANSMEMBRANE PROTEIN 179"/>
    <property type="match status" value="1"/>
</dbReference>
<dbReference type="OrthoDB" id="6423876at2759"/>
<dbReference type="EMBL" id="KB203274">
    <property type="protein sequence ID" value="ESO85390.1"/>
    <property type="molecule type" value="Genomic_DNA"/>
</dbReference>
<dbReference type="RefSeq" id="XP_009063637.1">
    <property type="nucleotide sequence ID" value="XM_009065389.1"/>
</dbReference>